<sequence length="126" mass="15100">MNNNLKTILKYIQLYTDCDNYAMSKISLLFDLYPIERIKIETIEKEVKDFIRGSESIDDWAENYLIENQLTFDLLTENNRKFNTVKRRYLFAKAARERGFILTEIGRKLKMHHSSIIHLLNHYQPI</sequence>
<protein>
    <submittedName>
        <fullName evidence="1">Uncharacterized protein</fullName>
    </submittedName>
</protein>
<accession>A0A6J5S6H9</accession>
<gene>
    <name evidence="1" type="ORF">UFOVP1384_26</name>
</gene>
<reference evidence="1" key="1">
    <citation type="submission" date="2020-05" db="EMBL/GenBank/DDBJ databases">
        <authorList>
            <person name="Chiriac C."/>
            <person name="Salcher M."/>
            <person name="Ghai R."/>
            <person name="Kavagutti S V."/>
        </authorList>
    </citation>
    <scope>NUCLEOTIDE SEQUENCE</scope>
</reference>
<evidence type="ECO:0000313" key="1">
    <source>
        <dbReference type="EMBL" id="CAB4204099.1"/>
    </source>
</evidence>
<dbReference type="EMBL" id="LR797341">
    <property type="protein sequence ID" value="CAB4204099.1"/>
    <property type="molecule type" value="Genomic_DNA"/>
</dbReference>
<proteinExistence type="predicted"/>
<organism evidence="1">
    <name type="scientific">uncultured Caudovirales phage</name>
    <dbReference type="NCBI Taxonomy" id="2100421"/>
    <lineage>
        <taxon>Viruses</taxon>
        <taxon>Duplodnaviria</taxon>
        <taxon>Heunggongvirae</taxon>
        <taxon>Uroviricota</taxon>
        <taxon>Caudoviricetes</taxon>
        <taxon>Peduoviridae</taxon>
        <taxon>Maltschvirus</taxon>
        <taxon>Maltschvirus maltsch</taxon>
    </lineage>
</organism>
<name>A0A6J5S6H9_9CAUD</name>